<sequence length="177" mass="18571">MPIMRAGAATLLVIDFQPRLMAAIHLGAEAIANAKRLLDAAALLDVPVLVTEQNPEKLGGTVAELATDRATPIAKLSFDACDAPDFLAALPPAHDVVVTGCEAHVCVLQTVLGLRAAGRGVFVVEDAIGSRAPANKAAALRRMAAHGAEIVTTEMVAFEWLRSAAHPRFRPVVALIK</sequence>
<dbReference type="RefSeq" id="WP_150042119.1">
    <property type="nucleotide sequence ID" value="NZ_OW485601.1"/>
</dbReference>
<organism evidence="2 3">
    <name type="scientific">Rhodovastum atsumiense</name>
    <dbReference type="NCBI Taxonomy" id="504468"/>
    <lineage>
        <taxon>Bacteria</taxon>
        <taxon>Pseudomonadati</taxon>
        <taxon>Pseudomonadota</taxon>
        <taxon>Alphaproteobacteria</taxon>
        <taxon>Acetobacterales</taxon>
        <taxon>Acetobacteraceae</taxon>
        <taxon>Rhodovastum</taxon>
    </lineage>
</organism>
<dbReference type="Pfam" id="PF00857">
    <property type="entry name" value="Isochorismatase"/>
    <property type="match status" value="1"/>
</dbReference>
<gene>
    <name evidence="2" type="ORF">F1189_17295</name>
</gene>
<dbReference type="PANTHER" id="PTHR14119:SF3">
    <property type="entry name" value="ISOCHORISMATASE DOMAIN-CONTAINING PROTEIN 2"/>
    <property type="match status" value="1"/>
</dbReference>
<proteinExistence type="predicted"/>
<name>A0A5M6IRC4_9PROT</name>
<evidence type="ECO:0000313" key="3">
    <source>
        <dbReference type="Proteomes" id="UP000325255"/>
    </source>
</evidence>
<dbReference type="InterPro" id="IPR000868">
    <property type="entry name" value="Isochorismatase-like_dom"/>
</dbReference>
<accession>A0A5M6IRC4</accession>
<dbReference type="SUPFAM" id="SSF52499">
    <property type="entry name" value="Isochorismatase-like hydrolases"/>
    <property type="match status" value="1"/>
</dbReference>
<protein>
    <submittedName>
        <fullName evidence="2">Isochorismatase family protein</fullName>
    </submittedName>
</protein>
<dbReference type="AlphaFoldDB" id="A0A5M6IRC4"/>
<evidence type="ECO:0000313" key="2">
    <source>
        <dbReference type="EMBL" id="KAA5610836.1"/>
    </source>
</evidence>
<dbReference type="Proteomes" id="UP000325255">
    <property type="component" value="Unassembled WGS sequence"/>
</dbReference>
<dbReference type="Gene3D" id="3.40.50.850">
    <property type="entry name" value="Isochorismatase-like"/>
    <property type="match status" value="1"/>
</dbReference>
<comment type="caution">
    <text evidence="2">The sequence shown here is derived from an EMBL/GenBank/DDBJ whole genome shotgun (WGS) entry which is preliminary data.</text>
</comment>
<dbReference type="InterPro" id="IPR036380">
    <property type="entry name" value="Isochorismatase-like_sf"/>
</dbReference>
<feature type="domain" description="Isochorismatase-like" evidence="1">
    <location>
        <begin position="10"/>
        <end position="154"/>
    </location>
</feature>
<dbReference type="OrthoDB" id="9796958at2"/>
<keyword evidence="3" id="KW-1185">Reference proteome</keyword>
<dbReference type="PANTHER" id="PTHR14119">
    <property type="entry name" value="HYDROLASE"/>
    <property type="match status" value="1"/>
</dbReference>
<evidence type="ECO:0000259" key="1">
    <source>
        <dbReference type="Pfam" id="PF00857"/>
    </source>
</evidence>
<dbReference type="InterPro" id="IPR050993">
    <property type="entry name" value="Isochorismatase_domain"/>
</dbReference>
<dbReference type="EMBL" id="VWPK01000027">
    <property type="protein sequence ID" value="KAA5610836.1"/>
    <property type="molecule type" value="Genomic_DNA"/>
</dbReference>
<reference evidence="2 3" key="1">
    <citation type="submission" date="2019-09" db="EMBL/GenBank/DDBJ databases">
        <title>Genome sequence of Rhodovastum atsumiense, a diverse member of the Acetobacteraceae family of non-sulfur purple photosynthetic bacteria.</title>
        <authorList>
            <person name="Meyer T."/>
            <person name="Kyndt J."/>
        </authorList>
    </citation>
    <scope>NUCLEOTIDE SEQUENCE [LARGE SCALE GENOMIC DNA]</scope>
    <source>
        <strain evidence="2 3">DSM 21279</strain>
    </source>
</reference>